<feature type="transmembrane region" description="Helical" evidence="7">
    <location>
        <begin position="570"/>
        <end position="592"/>
    </location>
</feature>
<dbReference type="AlphaFoldDB" id="A0A147JZM1"/>
<gene>
    <name evidence="9" type="ORF">APZ16_06265</name>
</gene>
<reference evidence="9 10" key="1">
    <citation type="journal article" date="2016" name="Nat. Microbiol.">
        <title>Genomic inference of the metabolism of cosmopolitan subsurface Archaea, Hadesarchaea.</title>
        <authorList>
            <person name="Baker B.J."/>
            <person name="Saw J.H."/>
            <person name="Lind A.E."/>
            <person name="Lazar C.S."/>
            <person name="Hinrichs K.-U."/>
            <person name="Teske A.P."/>
            <person name="Ettema T.J."/>
        </authorList>
    </citation>
    <scope>NUCLEOTIDE SEQUENCE [LARGE SCALE GENOMIC DNA]</scope>
</reference>
<dbReference type="InterPro" id="IPR056569">
    <property type="entry name" value="ArlJ-like"/>
</dbReference>
<dbReference type="Proteomes" id="UP000074294">
    <property type="component" value="Unassembled WGS sequence"/>
</dbReference>
<evidence type="ECO:0000313" key="10">
    <source>
        <dbReference type="Proteomes" id="UP000074294"/>
    </source>
</evidence>
<dbReference type="Pfam" id="PF00482">
    <property type="entry name" value="T2SSF"/>
    <property type="match status" value="1"/>
</dbReference>
<dbReference type="GO" id="GO:0005886">
    <property type="term" value="C:plasma membrane"/>
    <property type="evidence" value="ECO:0007669"/>
    <property type="project" value="UniProtKB-SubCell"/>
</dbReference>
<feature type="domain" description="Type II secretion system protein GspF" evidence="8">
    <location>
        <begin position="416"/>
        <end position="540"/>
    </location>
</feature>
<evidence type="ECO:0000256" key="6">
    <source>
        <dbReference type="SAM" id="MobiDB-lite"/>
    </source>
</evidence>
<keyword evidence="3 7" id="KW-0812">Transmembrane</keyword>
<keyword evidence="5 7" id="KW-0472">Membrane</keyword>
<feature type="transmembrane region" description="Helical" evidence="7">
    <location>
        <begin position="124"/>
        <end position="144"/>
    </location>
</feature>
<evidence type="ECO:0000256" key="1">
    <source>
        <dbReference type="ARBA" id="ARBA00004651"/>
    </source>
</evidence>
<feature type="transmembrane region" description="Helical" evidence="7">
    <location>
        <begin position="12"/>
        <end position="30"/>
    </location>
</feature>
<feature type="transmembrane region" description="Helical" evidence="7">
    <location>
        <begin position="351"/>
        <end position="374"/>
    </location>
</feature>
<feature type="compositionally biased region" description="Basic and acidic residues" evidence="6">
    <location>
        <begin position="38"/>
        <end position="57"/>
    </location>
</feature>
<accession>A0A147JZM1</accession>
<evidence type="ECO:0000256" key="4">
    <source>
        <dbReference type="ARBA" id="ARBA00022989"/>
    </source>
</evidence>
<feature type="region of interest" description="Disordered" evidence="6">
    <location>
        <begin position="38"/>
        <end position="58"/>
    </location>
</feature>
<evidence type="ECO:0000256" key="7">
    <source>
        <dbReference type="SAM" id="Phobius"/>
    </source>
</evidence>
<proteinExistence type="predicted"/>
<evidence type="ECO:0000256" key="3">
    <source>
        <dbReference type="ARBA" id="ARBA00022692"/>
    </source>
</evidence>
<keyword evidence="2" id="KW-1003">Cell membrane</keyword>
<feature type="transmembrane region" description="Helical" evidence="7">
    <location>
        <begin position="526"/>
        <end position="550"/>
    </location>
</feature>
<evidence type="ECO:0000313" key="9">
    <source>
        <dbReference type="EMBL" id="KUO41941.1"/>
    </source>
</evidence>
<feature type="transmembrane region" description="Helical" evidence="7">
    <location>
        <begin position="604"/>
        <end position="624"/>
    </location>
</feature>
<dbReference type="PANTHER" id="PTHR35402:SF1">
    <property type="entry name" value="TYPE II SECRETION SYSTEM PROTEIN GSPF DOMAIN-CONTAINING PROTEIN"/>
    <property type="match status" value="1"/>
</dbReference>
<dbReference type="STRING" id="1776334.APZ16_06265"/>
<name>A0A147JZM1_HADYE</name>
<comment type="subcellular location">
    <subcellularLocation>
        <location evidence="1">Cell membrane</location>
        <topology evidence="1">Multi-pass membrane protein</topology>
    </subcellularLocation>
</comment>
<evidence type="ECO:0000256" key="5">
    <source>
        <dbReference type="ARBA" id="ARBA00023136"/>
    </source>
</evidence>
<feature type="transmembrane region" description="Helical" evidence="7">
    <location>
        <begin position="294"/>
        <end position="316"/>
    </location>
</feature>
<comment type="caution">
    <text evidence="9">The sequence shown here is derived from an EMBL/GenBank/DDBJ whole genome shotgun (WGS) entry which is preliminary data.</text>
</comment>
<organism evidence="9 10">
    <name type="scientific">Hadarchaeum yellowstonense</name>
    <dbReference type="NCBI Taxonomy" id="1776334"/>
    <lineage>
        <taxon>Archaea</taxon>
        <taxon>Methanobacteriati</taxon>
        <taxon>Candidatus Hadarchaeota</taxon>
        <taxon>Candidatus Hadarchaeia</taxon>
        <taxon>Candidatus Hadarchaeales</taxon>
        <taxon>Candidatus Hadarchaeaceae</taxon>
        <taxon>Candidatus Hadarchaeum</taxon>
    </lineage>
</organism>
<dbReference type="PANTHER" id="PTHR35402">
    <property type="entry name" value="INTEGRAL MEMBRANE PROTEIN-RELATED"/>
    <property type="match status" value="1"/>
</dbReference>
<sequence>MKSLIESAEFWFLLVLALMFAFMAILISILETSRRRREERGVGKPRKLPPEKLERKGKPSRITVRDFGPARVEVKPAKEPVSISFVSKSKTLRRIAARLAADFRKDIPETGRTFSPYRFAARNLFAILISIFVIIPASIILTIFVSPFAILLLSAVPLLFIIPWVRIRMWVGDRKRALEEELPFFTIHATILQSAGQDLFRAFLSTIGKGVFRQIEQDAAVLQRNTSYFRMGPLEGLEELGRTNPNPKMRTLVLGYTSEWRSGGDTARYLETKTSDFLNDTEDRWKSYVGQVSIYGELTISFLFLLPILMLMAIFLSPNVGITIGLAFLALGIPMLATVGIALVRSSQPKIYDVIHVNPLASIFFGIAAGAIAFALTQSLILLIAAFLATACACIGIATTLQKREIKAHESALPQFLRDMTEYQKMGYDLAKGAIKASEENDYNPKFNALLRNVAHQLSMGIRFSELRIPTRSWLTRVAFFHLGEIAESGGYASKSLEMLNDFIGTVLRVKRNTQSSMRLYKGLSLVAPFALSVILGMLLGVFGSIAGMLSPASSLSGGVSMPAMSIVEVPPLLVPLCQLIIIASAFGIALVTSYASEFTLKSTLWIALCIILAGVGMVVADYLSGMVSTFVKMQSIPGVGLG</sequence>
<feature type="transmembrane region" description="Helical" evidence="7">
    <location>
        <begin position="380"/>
        <end position="401"/>
    </location>
</feature>
<dbReference type="EMBL" id="LQMQ01000012">
    <property type="protein sequence ID" value="KUO41941.1"/>
    <property type="molecule type" value="Genomic_DNA"/>
</dbReference>
<evidence type="ECO:0000256" key="2">
    <source>
        <dbReference type="ARBA" id="ARBA00022475"/>
    </source>
</evidence>
<protein>
    <recommendedName>
        <fullName evidence="8">Type II secretion system protein GspF domain-containing protein</fullName>
    </recommendedName>
</protein>
<feature type="transmembrane region" description="Helical" evidence="7">
    <location>
        <begin position="322"/>
        <end position="344"/>
    </location>
</feature>
<dbReference type="InterPro" id="IPR018076">
    <property type="entry name" value="T2SS_GspF_dom"/>
</dbReference>
<evidence type="ECO:0000259" key="8">
    <source>
        <dbReference type="Pfam" id="PF00482"/>
    </source>
</evidence>
<feature type="transmembrane region" description="Helical" evidence="7">
    <location>
        <begin position="150"/>
        <end position="167"/>
    </location>
</feature>
<keyword evidence="4 7" id="KW-1133">Transmembrane helix</keyword>